<evidence type="ECO:0000256" key="1">
    <source>
        <dbReference type="SAM" id="MobiDB-lite"/>
    </source>
</evidence>
<protein>
    <recommendedName>
        <fullName evidence="4">DDE-1 domain-containing protein</fullName>
    </recommendedName>
</protein>
<feature type="region of interest" description="Disordered" evidence="1">
    <location>
        <begin position="210"/>
        <end position="231"/>
    </location>
</feature>
<dbReference type="Proteomes" id="UP001164743">
    <property type="component" value="Chromosome 4A"/>
</dbReference>
<keyword evidence="3" id="KW-1185">Reference proteome</keyword>
<name>A0ABY7CJ35_9BASI</name>
<gene>
    <name evidence="2" type="ORF">PtA15_4A582</name>
</gene>
<evidence type="ECO:0008006" key="4">
    <source>
        <dbReference type="Google" id="ProtNLM"/>
    </source>
</evidence>
<dbReference type="GeneID" id="77809376"/>
<reference evidence="2" key="1">
    <citation type="submission" date="2022-10" db="EMBL/GenBank/DDBJ databases">
        <title>Puccinia triticina Genome sequencing and assembly.</title>
        <authorList>
            <person name="Li C."/>
        </authorList>
    </citation>
    <scope>NUCLEOTIDE SEQUENCE</scope>
    <source>
        <strain evidence="2">Pt15</strain>
    </source>
</reference>
<dbReference type="EMBL" id="CP110424">
    <property type="protein sequence ID" value="WAQ84131.1"/>
    <property type="molecule type" value="Genomic_DNA"/>
</dbReference>
<evidence type="ECO:0000313" key="2">
    <source>
        <dbReference type="EMBL" id="WAQ84131.1"/>
    </source>
</evidence>
<accession>A0ABY7CJ35</accession>
<proteinExistence type="predicted"/>
<feature type="compositionally biased region" description="Acidic residues" evidence="1">
    <location>
        <begin position="210"/>
        <end position="221"/>
    </location>
</feature>
<dbReference type="RefSeq" id="XP_053019686.1">
    <property type="nucleotide sequence ID" value="XM_053168481.1"/>
</dbReference>
<organism evidence="2 3">
    <name type="scientific">Puccinia triticina</name>
    <dbReference type="NCBI Taxonomy" id="208348"/>
    <lineage>
        <taxon>Eukaryota</taxon>
        <taxon>Fungi</taxon>
        <taxon>Dikarya</taxon>
        <taxon>Basidiomycota</taxon>
        <taxon>Pucciniomycotina</taxon>
        <taxon>Pucciniomycetes</taxon>
        <taxon>Pucciniales</taxon>
        <taxon>Pucciniaceae</taxon>
        <taxon>Puccinia</taxon>
    </lineage>
</organism>
<evidence type="ECO:0000313" key="3">
    <source>
        <dbReference type="Proteomes" id="UP001164743"/>
    </source>
</evidence>
<sequence length="231" mass="26401">MNFETAADDPAILLDTQRANAAPRLTEAERVLFICGNLQKMNMTPKQFLVSFLTDEDPALAFRRRFWGTATGWASTQEMLNAIKDECTRTQYGAAQWRQWIQHELRSAFHSLKTEGGYKVIYQSHKNHIQARSLEMFLQMARNYDILDQFPGSTDYTIPDCEDTLVVGLNKLKSEIAEKGELSRFKLHFMWGTLPGEINNSLVQEHATTLDDELQEEEDNSSDTPGSPMEM</sequence>